<protein>
    <submittedName>
        <fullName evidence="1">Uncharacterized protein</fullName>
    </submittedName>
</protein>
<dbReference type="Proteomes" id="UP000814140">
    <property type="component" value="Unassembled WGS sequence"/>
</dbReference>
<dbReference type="EMBL" id="MU277611">
    <property type="protein sequence ID" value="KAI0054229.1"/>
    <property type="molecule type" value="Genomic_DNA"/>
</dbReference>
<sequence>MPTKEAPKTFSTPTILALPRSVGRMPTSTPGVDRATTPAMVGAAPSKPFTPEKVSPMPRATLTVQGGASTPLPLASSASQLASQQDLSTARDRDGPASPASPPPKPPPGSVRSGGLATHGVGGPDDLRGDGGQASLELDSPSKRAAEAAQKRREAIDKRVATRKRREEEERDKYILVSKRHRRPTEKALEGKEHDQPSRKRANRTRSAAALPVKKAKRPKFWNRVYLWVSE</sequence>
<comment type="caution">
    <text evidence="1">The sequence shown here is derived from an EMBL/GenBank/DDBJ whole genome shotgun (WGS) entry which is preliminary data.</text>
</comment>
<organism evidence="1 2">
    <name type="scientific">Artomyces pyxidatus</name>
    <dbReference type="NCBI Taxonomy" id="48021"/>
    <lineage>
        <taxon>Eukaryota</taxon>
        <taxon>Fungi</taxon>
        <taxon>Dikarya</taxon>
        <taxon>Basidiomycota</taxon>
        <taxon>Agaricomycotina</taxon>
        <taxon>Agaricomycetes</taxon>
        <taxon>Russulales</taxon>
        <taxon>Auriscalpiaceae</taxon>
        <taxon>Artomyces</taxon>
    </lineage>
</organism>
<evidence type="ECO:0000313" key="1">
    <source>
        <dbReference type="EMBL" id="KAI0054229.1"/>
    </source>
</evidence>
<reference evidence="1" key="2">
    <citation type="journal article" date="2022" name="New Phytol.">
        <title>Evolutionary transition to the ectomycorrhizal habit in the genomes of a hyperdiverse lineage of mushroom-forming fungi.</title>
        <authorList>
            <person name="Looney B."/>
            <person name="Miyauchi S."/>
            <person name="Morin E."/>
            <person name="Drula E."/>
            <person name="Courty P.E."/>
            <person name="Kohler A."/>
            <person name="Kuo A."/>
            <person name="LaButti K."/>
            <person name="Pangilinan J."/>
            <person name="Lipzen A."/>
            <person name="Riley R."/>
            <person name="Andreopoulos W."/>
            <person name="He G."/>
            <person name="Johnson J."/>
            <person name="Nolan M."/>
            <person name="Tritt A."/>
            <person name="Barry K.W."/>
            <person name="Grigoriev I.V."/>
            <person name="Nagy L.G."/>
            <person name="Hibbett D."/>
            <person name="Henrissat B."/>
            <person name="Matheny P.B."/>
            <person name="Labbe J."/>
            <person name="Martin F.M."/>
        </authorList>
    </citation>
    <scope>NUCLEOTIDE SEQUENCE</scope>
    <source>
        <strain evidence="1">HHB10654</strain>
    </source>
</reference>
<gene>
    <name evidence="1" type="ORF">BV25DRAFT_1843816</name>
</gene>
<feature type="non-terminal residue" evidence="1">
    <location>
        <position position="231"/>
    </location>
</feature>
<evidence type="ECO:0000313" key="2">
    <source>
        <dbReference type="Proteomes" id="UP000814140"/>
    </source>
</evidence>
<accession>A0ACB8SCJ3</accession>
<name>A0ACB8SCJ3_9AGAM</name>
<proteinExistence type="predicted"/>
<keyword evidence="2" id="KW-1185">Reference proteome</keyword>
<reference evidence="1" key="1">
    <citation type="submission" date="2021-03" db="EMBL/GenBank/DDBJ databases">
        <authorList>
            <consortium name="DOE Joint Genome Institute"/>
            <person name="Ahrendt S."/>
            <person name="Looney B.P."/>
            <person name="Miyauchi S."/>
            <person name="Morin E."/>
            <person name="Drula E."/>
            <person name="Courty P.E."/>
            <person name="Chicoki N."/>
            <person name="Fauchery L."/>
            <person name="Kohler A."/>
            <person name="Kuo A."/>
            <person name="Labutti K."/>
            <person name="Pangilinan J."/>
            <person name="Lipzen A."/>
            <person name="Riley R."/>
            <person name="Andreopoulos W."/>
            <person name="He G."/>
            <person name="Johnson J."/>
            <person name="Barry K.W."/>
            <person name="Grigoriev I.V."/>
            <person name="Nagy L."/>
            <person name="Hibbett D."/>
            <person name="Henrissat B."/>
            <person name="Matheny P.B."/>
            <person name="Labbe J."/>
            <person name="Martin F."/>
        </authorList>
    </citation>
    <scope>NUCLEOTIDE SEQUENCE</scope>
    <source>
        <strain evidence="1">HHB10654</strain>
    </source>
</reference>